<organism evidence="3 4">
    <name type="scientific">Hoeflea poritis</name>
    <dbReference type="NCBI Taxonomy" id="2993659"/>
    <lineage>
        <taxon>Bacteria</taxon>
        <taxon>Pseudomonadati</taxon>
        <taxon>Pseudomonadota</taxon>
        <taxon>Alphaproteobacteria</taxon>
        <taxon>Hyphomicrobiales</taxon>
        <taxon>Rhizobiaceae</taxon>
        <taxon>Hoeflea</taxon>
    </lineage>
</organism>
<evidence type="ECO:0000313" key="3">
    <source>
        <dbReference type="EMBL" id="MDA4845342.1"/>
    </source>
</evidence>
<dbReference type="InterPro" id="IPR007313">
    <property type="entry name" value="FxsA"/>
</dbReference>
<gene>
    <name evidence="3" type="primary">fxsA</name>
    <name evidence="3" type="ORF">OOZ53_08280</name>
</gene>
<dbReference type="PANTHER" id="PTHR35335">
    <property type="entry name" value="UPF0716 PROTEIN FXSA"/>
    <property type="match status" value="1"/>
</dbReference>
<protein>
    <submittedName>
        <fullName evidence="3">Membrane protein FxsA</fullName>
    </submittedName>
</protein>
<dbReference type="Pfam" id="PF04186">
    <property type="entry name" value="FxsA"/>
    <property type="match status" value="1"/>
</dbReference>
<dbReference type="NCBIfam" id="NF008528">
    <property type="entry name" value="PRK11463.1-2"/>
    <property type="match status" value="1"/>
</dbReference>
<dbReference type="RefSeq" id="WP_271088962.1">
    <property type="nucleotide sequence ID" value="NZ_JAPJZH010000004.1"/>
</dbReference>
<comment type="caution">
    <text evidence="3">The sequence shown here is derived from an EMBL/GenBank/DDBJ whole genome shotgun (WGS) entry which is preliminary data.</text>
</comment>
<feature type="compositionally biased region" description="Basic and acidic residues" evidence="1">
    <location>
        <begin position="147"/>
        <end position="162"/>
    </location>
</feature>
<name>A0ABT4VKU2_9HYPH</name>
<evidence type="ECO:0000256" key="2">
    <source>
        <dbReference type="SAM" id="Phobius"/>
    </source>
</evidence>
<dbReference type="Proteomes" id="UP001148313">
    <property type="component" value="Unassembled WGS sequence"/>
</dbReference>
<feature type="transmembrane region" description="Helical" evidence="2">
    <location>
        <begin position="73"/>
        <end position="92"/>
    </location>
</feature>
<evidence type="ECO:0000256" key="1">
    <source>
        <dbReference type="SAM" id="MobiDB-lite"/>
    </source>
</evidence>
<keyword evidence="4" id="KW-1185">Reference proteome</keyword>
<feature type="region of interest" description="Disordered" evidence="1">
    <location>
        <begin position="129"/>
        <end position="162"/>
    </location>
</feature>
<dbReference type="PANTHER" id="PTHR35335:SF1">
    <property type="entry name" value="UPF0716 PROTEIN FXSA"/>
    <property type="match status" value="1"/>
</dbReference>
<feature type="transmembrane region" description="Helical" evidence="2">
    <location>
        <begin position="30"/>
        <end position="52"/>
    </location>
</feature>
<keyword evidence="2" id="KW-0472">Membrane</keyword>
<accession>A0ABT4VKU2</accession>
<evidence type="ECO:0000313" key="4">
    <source>
        <dbReference type="Proteomes" id="UP001148313"/>
    </source>
</evidence>
<proteinExistence type="predicted"/>
<sequence length="162" mass="17896">MPFTLVPLLLLIVPLAEIGAFIVIGREIGVFWTLAMVFATAVVGSILLRIQGFGLINRIRQETEAGRVPGRELVHGVMILIAGVLLLTPGFITDTIGFLLFIPAIRDAGWALIRKRITIVSGTGFESEHFRDKTQNSQTPTIDLDDKDFTRDPDPDSPWNKD</sequence>
<dbReference type="EMBL" id="JAPJZH010000004">
    <property type="protein sequence ID" value="MDA4845342.1"/>
    <property type="molecule type" value="Genomic_DNA"/>
</dbReference>
<keyword evidence="2" id="KW-1133">Transmembrane helix</keyword>
<keyword evidence="2" id="KW-0812">Transmembrane</keyword>
<reference evidence="3" key="1">
    <citation type="submission" date="2022-11" db="EMBL/GenBank/DDBJ databases">
        <title>Hoeflea poritis sp. nov., isolated from scleractinian coral Porites lutea.</title>
        <authorList>
            <person name="Zhang G."/>
            <person name="Wei Q."/>
            <person name="Cai L."/>
        </authorList>
    </citation>
    <scope>NUCLEOTIDE SEQUENCE</scope>
    <source>
        <strain evidence="3">E7-10</strain>
    </source>
</reference>